<accession>A0A0D8J111</accession>
<reference evidence="1" key="1">
    <citation type="submission" date="2015-02" db="EMBL/GenBank/DDBJ databases">
        <title>A novel member of the family Ruminococcaceae isolated from human feces.</title>
        <authorList>
            <person name="Shkoporov A.N."/>
            <person name="Chaplin A.V."/>
            <person name="Motuzova O.V."/>
            <person name="Kafarskaia L.I."/>
            <person name="Khokhlova E.V."/>
            <person name="Efimov B.A."/>
        </authorList>
    </citation>
    <scope>NUCLEOTIDE SEQUENCE [LARGE SCALE GENOMIC DNA]</scope>
    <source>
        <strain evidence="1">585-1</strain>
    </source>
</reference>
<evidence type="ECO:0000313" key="1">
    <source>
        <dbReference type="EMBL" id="KJF40206.1"/>
    </source>
</evidence>
<sequence length="178" mass="20784">MNMIEKKLLTQMQLYNAETRIFRFCSNEISNLAFAIGSTFEEVTKAIEKLFEFGKLEFAYSEGPSHEKCGFMLANTKERENDLVDKKVLDRTSIRVLEKLNNFEHSSSKTWVFGDDALLPVMESIGIDRAEFDKCIRFLEGKGYLKCDDWSYPDRFELSYKGIHYEEFIKLEALKNEP</sequence>
<gene>
    <name evidence="1" type="ORF">TQ39_07340</name>
</gene>
<dbReference type="AlphaFoldDB" id="A0A0D8J111"/>
<keyword evidence="2" id="KW-1185">Reference proteome</keyword>
<dbReference type="GeneID" id="42856427"/>
<organism evidence="1 2">
    <name type="scientific">Ruthenibacterium lactatiformans</name>
    <dbReference type="NCBI Taxonomy" id="1550024"/>
    <lineage>
        <taxon>Bacteria</taxon>
        <taxon>Bacillati</taxon>
        <taxon>Bacillota</taxon>
        <taxon>Clostridia</taxon>
        <taxon>Eubacteriales</taxon>
        <taxon>Oscillospiraceae</taxon>
        <taxon>Ruthenibacterium</taxon>
    </lineage>
</organism>
<name>A0A0D8J111_9FIRM</name>
<dbReference type="Proteomes" id="UP000032483">
    <property type="component" value="Unassembled WGS sequence"/>
</dbReference>
<protein>
    <submittedName>
        <fullName evidence="1">Uncharacterized protein</fullName>
    </submittedName>
</protein>
<dbReference type="RefSeq" id="WP_050005061.1">
    <property type="nucleotide sequence ID" value="NZ_JXXK01000008.1"/>
</dbReference>
<dbReference type="EMBL" id="JXXK01000008">
    <property type="protein sequence ID" value="KJF40206.1"/>
    <property type="molecule type" value="Genomic_DNA"/>
</dbReference>
<proteinExistence type="predicted"/>
<evidence type="ECO:0000313" key="2">
    <source>
        <dbReference type="Proteomes" id="UP000032483"/>
    </source>
</evidence>
<comment type="caution">
    <text evidence="1">The sequence shown here is derived from an EMBL/GenBank/DDBJ whole genome shotgun (WGS) entry which is preliminary data.</text>
</comment>